<dbReference type="AlphaFoldDB" id="A0A7X6RQP4"/>
<sequence length="158" mass="16458">MTSGALGPGRRIHRARGVWSVLERARSTRRSFAARLVLPFATMVLALLFLSHHGVVVEEAMTEPGPTVHATASSGGGSSGHAFGGMEAEHGDYANATHSDCVPSNTGCLNAKTELGLPAPLSVGGVLLRPVPLQPPPLLAHSPPPQPPQLSELSILRI</sequence>
<evidence type="ECO:0000313" key="3">
    <source>
        <dbReference type="EMBL" id="NKY99085.1"/>
    </source>
</evidence>
<comment type="caution">
    <text evidence="3">The sequence shown here is derived from an EMBL/GenBank/DDBJ whole genome shotgun (WGS) entry which is preliminary data.</text>
</comment>
<name>A0A7X6RQP4_9ACTN</name>
<evidence type="ECO:0000256" key="1">
    <source>
        <dbReference type="SAM" id="MobiDB-lite"/>
    </source>
</evidence>
<keyword evidence="4" id="KW-1185">Reference proteome</keyword>
<feature type="region of interest" description="Disordered" evidence="1">
    <location>
        <begin position="137"/>
        <end position="158"/>
    </location>
</feature>
<protein>
    <submittedName>
        <fullName evidence="3">Uncharacterized protein</fullName>
    </submittedName>
</protein>
<feature type="compositionally biased region" description="Low complexity" evidence="1">
    <location>
        <begin position="149"/>
        <end position="158"/>
    </location>
</feature>
<feature type="compositionally biased region" description="Pro residues" evidence="1">
    <location>
        <begin position="137"/>
        <end position="148"/>
    </location>
</feature>
<keyword evidence="2" id="KW-1133">Transmembrane helix</keyword>
<keyword evidence="2" id="KW-0472">Membrane</keyword>
<organism evidence="3 4">
    <name type="scientific">Nocardiopsis alborubida</name>
    <dbReference type="NCBI Taxonomy" id="146802"/>
    <lineage>
        <taxon>Bacteria</taxon>
        <taxon>Bacillati</taxon>
        <taxon>Actinomycetota</taxon>
        <taxon>Actinomycetes</taxon>
        <taxon>Streptosporangiales</taxon>
        <taxon>Nocardiopsidaceae</taxon>
        <taxon>Nocardiopsis</taxon>
    </lineage>
</organism>
<dbReference type="Proteomes" id="UP000553209">
    <property type="component" value="Unassembled WGS sequence"/>
</dbReference>
<accession>A0A7X6RQP4</accession>
<dbReference type="EMBL" id="JAAXPG010000013">
    <property type="protein sequence ID" value="NKY99085.1"/>
    <property type="molecule type" value="Genomic_DNA"/>
</dbReference>
<evidence type="ECO:0000256" key="2">
    <source>
        <dbReference type="SAM" id="Phobius"/>
    </source>
</evidence>
<dbReference type="RefSeq" id="WP_168444028.1">
    <property type="nucleotide sequence ID" value="NZ_JAAXPG010000013.1"/>
</dbReference>
<proteinExistence type="predicted"/>
<feature type="transmembrane region" description="Helical" evidence="2">
    <location>
        <begin position="32"/>
        <end position="50"/>
    </location>
</feature>
<keyword evidence="2" id="KW-0812">Transmembrane</keyword>
<gene>
    <name evidence="3" type="ORF">HGB44_15650</name>
</gene>
<reference evidence="3 4" key="1">
    <citation type="submission" date="2020-04" db="EMBL/GenBank/DDBJ databases">
        <title>MicrobeNet Type strains.</title>
        <authorList>
            <person name="Nicholson A.C."/>
        </authorList>
    </citation>
    <scope>NUCLEOTIDE SEQUENCE [LARGE SCALE GENOMIC DNA]</scope>
    <source>
        <strain evidence="3 4">ATCC 23612</strain>
    </source>
</reference>
<evidence type="ECO:0000313" key="4">
    <source>
        <dbReference type="Proteomes" id="UP000553209"/>
    </source>
</evidence>